<keyword evidence="4 6" id="KW-0863">Zinc-finger</keyword>
<dbReference type="PROSITE" id="PS50119">
    <property type="entry name" value="ZF_BBOX"/>
    <property type="match status" value="1"/>
</dbReference>
<feature type="domain" description="B box-type" evidence="10">
    <location>
        <begin position="95"/>
        <end position="138"/>
    </location>
</feature>
<gene>
    <name evidence="12" type="ORF">MEUPH1_LOCUS18396</name>
</gene>
<dbReference type="PANTHER" id="PTHR36754">
    <property type="entry name" value="E3 UBIQUITIN-PROTEIN LIGASE TRIM37"/>
    <property type="match status" value="1"/>
</dbReference>
<feature type="region of interest" description="Disordered" evidence="8">
    <location>
        <begin position="624"/>
        <end position="644"/>
    </location>
</feature>
<evidence type="ECO:0000259" key="11">
    <source>
        <dbReference type="PROSITE" id="PS50144"/>
    </source>
</evidence>
<dbReference type="GO" id="GO:0070842">
    <property type="term" value="P:aggresome assembly"/>
    <property type="evidence" value="ECO:0007669"/>
    <property type="project" value="TreeGrafter"/>
</dbReference>
<evidence type="ECO:0000256" key="6">
    <source>
        <dbReference type="PROSITE-ProRule" id="PRU00024"/>
    </source>
</evidence>
<dbReference type="Pfam" id="PF00643">
    <property type="entry name" value="zf-B_box"/>
    <property type="match status" value="1"/>
</dbReference>
<feature type="coiled-coil region" evidence="7">
    <location>
        <begin position="425"/>
        <end position="481"/>
    </location>
</feature>
<dbReference type="CDD" id="cd03773">
    <property type="entry name" value="MATH_TRIM37"/>
    <property type="match status" value="1"/>
</dbReference>
<dbReference type="GO" id="GO:0016235">
    <property type="term" value="C:aggresome"/>
    <property type="evidence" value="ECO:0007669"/>
    <property type="project" value="TreeGrafter"/>
</dbReference>
<keyword evidence="2" id="KW-0963">Cytoplasm</keyword>
<evidence type="ECO:0000256" key="1">
    <source>
        <dbReference type="ARBA" id="ARBA00004496"/>
    </source>
</evidence>
<feature type="domain" description="MATH" evidence="11">
    <location>
        <begin position="281"/>
        <end position="409"/>
    </location>
</feature>
<keyword evidence="13" id="KW-1185">Reference proteome</keyword>
<dbReference type="Gene3D" id="2.60.210.10">
    <property type="entry name" value="Apoptosis, Tumor Necrosis Factor Receptor Associated Protein 2, Chain A"/>
    <property type="match status" value="1"/>
</dbReference>
<organism evidence="12 13">
    <name type="scientific">Macrosiphum euphorbiae</name>
    <name type="common">potato aphid</name>
    <dbReference type="NCBI Taxonomy" id="13131"/>
    <lineage>
        <taxon>Eukaryota</taxon>
        <taxon>Metazoa</taxon>
        <taxon>Ecdysozoa</taxon>
        <taxon>Arthropoda</taxon>
        <taxon>Hexapoda</taxon>
        <taxon>Insecta</taxon>
        <taxon>Pterygota</taxon>
        <taxon>Neoptera</taxon>
        <taxon>Paraneoptera</taxon>
        <taxon>Hemiptera</taxon>
        <taxon>Sternorrhyncha</taxon>
        <taxon>Aphidomorpha</taxon>
        <taxon>Aphidoidea</taxon>
        <taxon>Aphididae</taxon>
        <taxon>Macrosiphini</taxon>
        <taxon>Macrosiphum</taxon>
    </lineage>
</organism>
<evidence type="ECO:0000256" key="5">
    <source>
        <dbReference type="ARBA" id="ARBA00022833"/>
    </source>
</evidence>
<comment type="caution">
    <text evidence="12">The sequence shown here is derived from an EMBL/GenBank/DDBJ whole genome shotgun (WGS) entry which is preliminary data.</text>
</comment>
<dbReference type="InterPro" id="IPR000315">
    <property type="entry name" value="Znf_B-box"/>
</dbReference>
<feature type="domain" description="RING-type" evidence="9">
    <location>
        <begin position="19"/>
        <end position="59"/>
    </location>
</feature>
<dbReference type="InterPro" id="IPR008974">
    <property type="entry name" value="TRAF-like"/>
</dbReference>
<name>A0AAV0X5X9_9HEMI</name>
<evidence type="ECO:0000256" key="8">
    <source>
        <dbReference type="SAM" id="MobiDB-lite"/>
    </source>
</evidence>
<dbReference type="SUPFAM" id="SSF49599">
    <property type="entry name" value="TRAF domain-like"/>
    <property type="match status" value="1"/>
</dbReference>
<dbReference type="CDD" id="cd19779">
    <property type="entry name" value="Bbox2_TRIM37_C-VIII"/>
    <property type="match status" value="1"/>
</dbReference>
<dbReference type="Proteomes" id="UP001160148">
    <property type="component" value="Unassembled WGS sequence"/>
</dbReference>
<keyword evidence="7" id="KW-0175">Coiled coil</keyword>
<feature type="region of interest" description="Disordered" evidence="8">
    <location>
        <begin position="722"/>
        <end position="744"/>
    </location>
</feature>
<keyword evidence="3" id="KW-0479">Metal-binding</keyword>
<dbReference type="InterPro" id="IPR053003">
    <property type="entry name" value="TRIM_RBCC_E3_ubiq-ligases"/>
</dbReference>
<dbReference type="SUPFAM" id="SSF57845">
    <property type="entry name" value="B-box zinc-binding domain"/>
    <property type="match status" value="1"/>
</dbReference>
<dbReference type="GO" id="GO:0006513">
    <property type="term" value="P:protein monoubiquitination"/>
    <property type="evidence" value="ECO:0007669"/>
    <property type="project" value="TreeGrafter"/>
</dbReference>
<accession>A0AAV0X5X9</accession>
<dbReference type="GO" id="GO:0008270">
    <property type="term" value="F:zinc ion binding"/>
    <property type="evidence" value="ECO:0007669"/>
    <property type="project" value="UniProtKB-KW"/>
</dbReference>
<dbReference type="GO" id="GO:0031625">
    <property type="term" value="F:ubiquitin protein ligase binding"/>
    <property type="evidence" value="ECO:0007669"/>
    <property type="project" value="TreeGrafter"/>
</dbReference>
<dbReference type="InterPro" id="IPR001841">
    <property type="entry name" value="Znf_RING"/>
</dbReference>
<dbReference type="GO" id="GO:0005164">
    <property type="term" value="F:tumor necrosis factor receptor binding"/>
    <property type="evidence" value="ECO:0007669"/>
    <property type="project" value="TreeGrafter"/>
</dbReference>
<evidence type="ECO:0000256" key="4">
    <source>
        <dbReference type="ARBA" id="ARBA00022771"/>
    </source>
</evidence>
<dbReference type="SMART" id="SM00061">
    <property type="entry name" value="MATH"/>
    <property type="match status" value="1"/>
</dbReference>
<evidence type="ECO:0000313" key="13">
    <source>
        <dbReference type="Proteomes" id="UP001160148"/>
    </source>
</evidence>
<evidence type="ECO:0000256" key="7">
    <source>
        <dbReference type="SAM" id="Coils"/>
    </source>
</evidence>
<comment type="subcellular location">
    <subcellularLocation>
        <location evidence="1">Cytoplasm</location>
    </subcellularLocation>
</comment>
<dbReference type="InterPro" id="IPR037299">
    <property type="entry name" value="TRIM37_MATH"/>
</dbReference>
<evidence type="ECO:0000256" key="2">
    <source>
        <dbReference type="ARBA" id="ARBA00022490"/>
    </source>
</evidence>
<sequence>MAVAPNPEYLQTLLETFKCFICMEKIQDAHLCPHCSKLCCYSCMRRWLTEQRSQCPHCRATLHLHEIVNCRWVEDLSDQLDCLNSTVNIGSIRQSQEQRCETHNEQLSVFCMSCNTTICHRCALFDDSAHNGHSFRPVEDVYNETIAQLGESCNHLKMKEEFNKKDIKELDRNIKEVQQAKEQKVREIRTAVESMMIDLEKDLNNKLTTLLTQKNLLVNESEQIEEFLHDCDLEVSRMPMSQLINNAPSLKRTISAMDDKHPFTTRMSVYPDFHSELIPKFEGGTLIIKSFSDKMIQSEPIYSLPIGCNGVNWRLKVYPNGNGIVRDRYLSVFLELTSGPAGVSRYDYRIEMVHQLDEKMNDKSKNVLREFTSDFEIGECWGYNRFFRLDLLINESFLHQDTLILKFGVRPPTYYQKCREQQWYLSKLELERSALLQQFEELKQKIPAKVKPISREIPSPKKKLKIKIQSLLDEFECAEATGHLRSPIKDQEVQGASCETASNMVHPPLSIQTLYDNEFQNRYQGETAQSMFERLSRLFEESDNPDRPSPMHGNNVNSIILDNIEHTSPSDFRLENCLRKVGESQLSSPNKLRVSENSQMVNKIHYEITEAKFRLKKLENAMRNSQPVSESSSEVASSSDPINLRMSENGLEDLSRQTMIVRGLHNPILNKNEQPVTQETTNTNLSNRFLDMSDISDDLEDIINSVFVDNAYIDNWEVNQSSSAEEVQSPNNESLCPDHLTRDE</sequence>
<evidence type="ECO:0000256" key="3">
    <source>
        <dbReference type="ARBA" id="ARBA00022723"/>
    </source>
</evidence>
<dbReference type="Pfam" id="PF22486">
    <property type="entry name" value="MATH_2"/>
    <property type="match status" value="1"/>
</dbReference>
<keyword evidence="5" id="KW-0862">Zinc</keyword>
<feature type="compositionally biased region" description="Polar residues" evidence="8">
    <location>
        <begin position="722"/>
        <end position="734"/>
    </location>
</feature>
<protein>
    <recommendedName>
        <fullName evidence="14">E3 ubiquitin-protein ligase TRIM37</fullName>
    </recommendedName>
</protein>
<dbReference type="PANTHER" id="PTHR36754:SF2">
    <property type="entry name" value="E3 UBIQUITIN-PROTEIN LIGASE TRIM37"/>
    <property type="match status" value="1"/>
</dbReference>
<dbReference type="Gene3D" id="3.30.40.10">
    <property type="entry name" value="Zinc/RING finger domain, C3HC4 (zinc finger)"/>
    <property type="match status" value="1"/>
</dbReference>
<dbReference type="GO" id="GO:0061630">
    <property type="term" value="F:ubiquitin protein ligase activity"/>
    <property type="evidence" value="ECO:0007669"/>
    <property type="project" value="TreeGrafter"/>
</dbReference>
<dbReference type="InterPro" id="IPR002083">
    <property type="entry name" value="MATH/TRAF_dom"/>
</dbReference>
<feature type="coiled-coil region" evidence="7">
    <location>
        <begin position="160"/>
        <end position="187"/>
    </location>
</feature>
<dbReference type="AlphaFoldDB" id="A0AAV0X5X9"/>
<dbReference type="InterPro" id="IPR013083">
    <property type="entry name" value="Znf_RING/FYVE/PHD"/>
</dbReference>
<dbReference type="PROSITE" id="PS50089">
    <property type="entry name" value="ZF_RING_2"/>
    <property type="match status" value="1"/>
</dbReference>
<evidence type="ECO:0008006" key="14">
    <source>
        <dbReference type="Google" id="ProtNLM"/>
    </source>
</evidence>
<feature type="compositionally biased region" description="Low complexity" evidence="8">
    <location>
        <begin position="628"/>
        <end position="639"/>
    </location>
</feature>
<proteinExistence type="predicted"/>
<dbReference type="CDD" id="cd16619">
    <property type="entry name" value="mRING-HC-C4C4_TRIM37_C-VIII"/>
    <property type="match status" value="1"/>
</dbReference>
<dbReference type="SUPFAM" id="SSF57850">
    <property type="entry name" value="RING/U-box"/>
    <property type="match status" value="1"/>
</dbReference>
<evidence type="ECO:0000259" key="10">
    <source>
        <dbReference type="PROSITE" id="PS50119"/>
    </source>
</evidence>
<dbReference type="GO" id="GO:0051865">
    <property type="term" value="P:protein autoubiquitination"/>
    <property type="evidence" value="ECO:0007669"/>
    <property type="project" value="TreeGrafter"/>
</dbReference>
<dbReference type="PROSITE" id="PS50144">
    <property type="entry name" value="MATH"/>
    <property type="match status" value="1"/>
</dbReference>
<dbReference type="EMBL" id="CARXXK010000003">
    <property type="protein sequence ID" value="CAI6363451.1"/>
    <property type="molecule type" value="Genomic_DNA"/>
</dbReference>
<reference evidence="12 13" key="1">
    <citation type="submission" date="2023-01" db="EMBL/GenBank/DDBJ databases">
        <authorList>
            <person name="Whitehead M."/>
        </authorList>
    </citation>
    <scope>NUCLEOTIDE SEQUENCE [LARGE SCALE GENOMIC DNA]</scope>
</reference>
<evidence type="ECO:0000313" key="12">
    <source>
        <dbReference type="EMBL" id="CAI6363451.1"/>
    </source>
</evidence>
<dbReference type="GO" id="GO:0005778">
    <property type="term" value="C:peroxisomal membrane"/>
    <property type="evidence" value="ECO:0007669"/>
    <property type="project" value="TreeGrafter"/>
</dbReference>
<dbReference type="Gene3D" id="3.30.160.60">
    <property type="entry name" value="Classic Zinc Finger"/>
    <property type="match status" value="1"/>
</dbReference>
<evidence type="ECO:0000259" key="9">
    <source>
        <dbReference type="PROSITE" id="PS50089"/>
    </source>
</evidence>